<evidence type="ECO:0000313" key="2">
    <source>
        <dbReference type="EMBL" id="QPI35826.1"/>
    </source>
</evidence>
<proteinExistence type="predicted"/>
<name>A0AAX1J336_9MYCO</name>
<dbReference type="EMBL" id="BLKU01000003">
    <property type="protein sequence ID" value="GFG65312.1"/>
    <property type="molecule type" value="Genomic_DNA"/>
</dbReference>
<gene>
    <name evidence="2" type="ORF">I2456_14580</name>
    <name evidence="1" type="ORF">MKUB_28020</name>
</gene>
<reference evidence="1" key="2">
    <citation type="submission" date="2020-02" db="EMBL/GenBank/DDBJ databases">
        <authorList>
            <person name="Matsumoto Y."/>
            <person name="Kinjo T."/>
            <person name="Motooka D."/>
            <person name="Nabeya D."/>
            <person name="Jung N."/>
            <person name="Uechi K."/>
            <person name="Horii T."/>
            <person name="Iida T."/>
            <person name="Fujita J."/>
            <person name="Nakamura S."/>
        </authorList>
    </citation>
    <scope>NUCLEOTIDE SEQUENCE</scope>
    <source>
        <strain evidence="1">JCM 13573</strain>
    </source>
</reference>
<evidence type="ECO:0000313" key="1">
    <source>
        <dbReference type="EMBL" id="GFG65312.1"/>
    </source>
</evidence>
<organism evidence="2 4">
    <name type="scientific">Mycobacterium kubicae</name>
    <dbReference type="NCBI Taxonomy" id="120959"/>
    <lineage>
        <taxon>Bacteria</taxon>
        <taxon>Bacillati</taxon>
        <taxon>Actinomycetota</taxon>
        <taxon>Actinomycetes</taxon>
        <taxon>Mycobacteriales</taxon>
        <taxon>Mycobacteriaceae</taxon>
        <taxon>Mycobacterium</taxon>
        <taxon>Mycobacterium simiae complex</taxon>
    </lineage>
</organism>
<dbReference type="Proteomes" id="UP000663583">
    <property type="component" value="Chromosome"/>
</dbReference>
<reference evidence="2" key="3">
    <citation type="submission" date="2020-11" db="EMBL/GenBank/DDBJ databases">
        <title>Intraspecies plasmid and genomic variation of Mycobacterium kubicae revealed by the complete genome sequences of two clinical isolates.</title>
        <authorList>
            <person name="Hendrix J.R."/>
            <person name="Epperson L.E."/>
            <person name="Honda J.R."/>
            <person name="Strong M."/>
        </authorList>
    </citation>
    <scope>NUCLEOTIDE SEQUENCE</scope>
    <source>
        <strain evidence="2">JCM 13573</strain>
    </source>
</reference>
<dbReference type="Proteomes" id="UP000465306">
    <property type="component" value="Unassembled WGS sequence"/>
</dbReference>
<dbReference type="KEGG" id="mku:I2456_14580"/>
<keyword evidence="3" id="KW-1185">Reference proteome</keyword>
<dbReference type="RefSeq" id="WP_068033109.1">
    <property type="nucleotide sequence ID" value="NZ_BLKU01000003.1"/>
</dbReference>
<reference evidence="1 3" key="1">
    <citation type="journal article" date="2019" name="Emerg. Microbes Infect.">
        <title>Comprehensive subspecies identification of 175 nontuberculous mycobacteria species based on 7547 genomic profiles.</title>
        <authorList>
            <person name="Matsumoto Y."/>
            <person name="Kinjo T."/>
            <person name="Motooka D."/>
            <person name="Nabeya D."/>
            <person name="Jung N."/>
            <person name="Uechi K."/>
            <person name="Horii T."/>
            <person name="Iida T."/>
            <person name="Fujita J."/>
            <person name="Nakamura S."/>
        </authorList>
    </citation>
    <scope>NUCLEOTIDE SEQUENCE [LARGE SCALE GENOMIC DNA]</scope>
    <source>
        <strain evidence="1 3">JCM 13573</strain>
    </source>
</reference>
<evidence type="ECO:0000313" key="4">
    <source>
        <dbReference type="Proteomes" id="UP000663583"/>
    </source>
</evidence>
<accession>A0AAX1J336</accession>
<dbReference type="EMBL" id="CP065047">
    <property type="protein sequence ID" value="QPI35826.1"/>
    <property type="molecule type" value="Genomic_DNA"/>
</dbReference>
<protein>
    <submittedName>
        <fullName evidence="2">Uncharacterized protein</fullName>
    </submittedName>
</protein>
<sequence>MPTHSPGEIQRLAARLDMLVTRLRDDEYLLYDNETNQLLLGGQSGSQKTGVSLEQIRLYLQRFQQ</sequence>
<evidence type="ECO:0000313" key="3">
    <source>
        <dbReference type="Proteomes" id="UP000465306"/>
    </source>
</evidence>
<dbReference type="AlphaFoldDB" id="A0AAX1J336"/>